<organism evidence="1 2">
    <name type="scientific">Aquila chrysaetos chrysaetos</name>
    <dbReference type="NCBI Taxonomy" id="223781"/>
    <lineage>
        <taxon>Eukaryota</taxon>
        <taxon>Metazoa</taxon>
        <taxon>Chordata</taxon>
        <taxon>Craniata</taxon>
        <taxon>Vertebrata</taxon>
        <taxon>Euteleostomi</taxon>
        <taxon>Archelosauria</taxon>
        <taxon>Archosauria</taxon>
        <taxon>Dinosauria</taxon>
        <taxon>Saurischia</taxon>
        <taxon>Theropoda</taxon>
        <taxon>Coelurosauria</taxon>
        <taxon>Aves</taxon>
        <taxon>Neognathae</taxon>
        <taxon>Neoaves</taxon>
        <taxon>Telluraves</taxon>
        <taxon>Accipitrimorphae</taxon>
        <taxon>Accipitriformes</taxon>
        <taxon>Accipitridae</taxon>
        <taxon>Accipitrinae</taxon>
        <taxon>Aquila</taxon>
    </lineage>
</organism>
<dbReference type="GeneTree" id="ENSGT00960000191290"/>
<reference evidence="1" key="1">
    <citation type="submission" date="2025-08" db="UniProtKB">
        <authorList>
            <consortium name="Ensembl"/>
        </authorList>
    </citation>
    <scope>IDENTIFICATION</scope>
</reference>
<dbReference type="InParanoid" id="A0A663E2I7"/>
<accession>A0A663E2I7</accession>
<proteinExistence type="predicted"/>
<dbReference type="Proteomes" id="UP000472275">
    <property type="component" value="Chromosome 12"/>
</dbReference>
<evidence type="ECO:0000313" key="2">
    <source>
        <dbReference type="Proteomes" id="UP000472275"/>
    </source>
</evidence>
<reference evidence="1" key="2">
    <citation type="submission" date="2025-09" db="UniProtKB">
        <authorList>
            <consortium name="Ensembl"/>
        </authorList>
    </citation>
    <scope>IDENTIFICATION</scope>
</reference>
<dbReference type="InterPro" id="IPR027417">
    <property type="entry name" value="P-loop_NTPase"/>
</dbReference>
<dbReference type="Ensembl" id="ENSACCT00020006478.1">
    <property type="protein sequence ID" value="ENSACCP00020006211.1"/>
    <property type="gene ID" value="ENSACCG00020004251.1"/>
</dbReference>
<keyword evidence="2" id="KW-1185">Reference proteome</keyword>
<dbReference type="Gene3D" id="3.40.50.300">
    <property type="entry name" value="P-loop containing nucleotide triphosphate hydrolases"/>
    <property type="match status" value="1"/>
</dbReference>
<evidence type="ECO:0008006" key="3">
    <source>
        <dbReference type="Google" id="ProtNLM"/>
    </source>
</evidence>
<dbReference type="AlphaFoldDB" id="A0A663E2I7"/>
<sequence length="73" mass="8418">LDCSAETMNSRLLMRNQSSQHSDNTEAIKEAIESYFQASKPVIAYYERKTQLCKVNCLTLLIKYFNLCTHIPT</sequence>
<name>A0A663E2I7_AQUCH</name>
<evidence type="ECO:0000313" key="1">
    <source>
        <dbReference type="Ensembl" id="ENSACCP00020006211.1"/>
    </source>
</evidence>
<protein>
    <recommendedName>
        <fullName evidence="3">Nucleoside-diphosphate kinase</fullName>
    </recommendedName>
</protein>